<reference evidence="2" key="1">
    <citation type="submission" date="2023-06" db="EMBL/GenBank/DDBJ databases">
        <title>Genome-scale phylogeny and comparative genomics of the fungal order Sordariales.</title>
        <authorList>
            <consortium name="Lawrence Berkeley National Laboratory"/>
            <person name="Hensen N."/>
            <person name="Bonometti L."/>
            <person name="Westerberg I."/>
            <person name="Brannstrom I.O."/>
            <person name="Guillou S."/>
            <person name="Cros-Aarteil S."/>
            <person name="Calhoun S."/>
            <person name="Haridas S."/>
            <person name="Kuo A."/>
            <person name="Mondo S."/>
            <person name="Pangilinan J."/>
            <person name="Riley R."/>
            <person name="Labutti K."/>
            <person name="Andreopoulos B."/>
            <person name="Lipzen A."/>
            <person name="Chen C."/>
            <person name="Yanf M."/>
            <person name="Daum C."/>
            <person name="Ng V."/>
            <person name="Clum A."/>
            <person name="Steindorff A."/>
            <person name="Ohm R."/>
            <person name="Martin F."/>
            <person name="Silar P."/>
            <person name="Natvig D."/>
            <person name="Lalanne C."/>
            <person name="Gautier V."/>
            <person name="Ament-Velasquez S.L."/>
            <person name="Kruys A."/>
            <person name="Hutchinson M.I."/>
            <person name="Powell A.J."/>
            <person name="Barry K."/>
            <person name="Miller A.N."/>
            <person name="Grigoriev I.V."/>
            <person name="Debuchy R."/>
            <person name="Gladieux P."/>
            <person name="Thoren M.H."/>
            <person name="Johannesson H."/>
        </authorList>
    </citation>
    <scope>NUCLEOTIDE SEQUENCE</scope>
    <source>
        <strain evidence="2">SMH4607-1</strain>
    </source>
</reference>
<dbReference type="Pfam" id="PF20183">
    <property type="entry name" value="DUF6546"/>
    <property type="match status" value="1"/>
</dbReference>
<feature type="non-terminal residue" evidence="2">
    <location>
        <position position="1"/>
    </location>
</feature>
<accession>A0AA40ANR7</accession>
<dbReference type="Proteomes" id="UP001172102">
    <property type="component" value="Unassembled WGS sequence"/>
</dbReference>
<comment type="caution">
    <text evidence="2">The sequence shown here is derived from an EMBL/GenBank/DDBJ whole genome shotgun (WGS) entry which is preliminary data.</text>
</comment>
<keyword evidence="3" id="KW-1185">Reference proteome</keyword>
<protein>
    <recommendedName>
        <fullName evidence="1">DUF6546 domain-containing protein</fullName>
    </recommendedName>
</protein>
<dbReference type="InterPro" id="IPR046676">
    <property type="entry name" value="DUF6546"/>
</dbReference>
<name>A0AA40ANR7_9PEZI</name>
<evidence type="ECO:0000313" key="3">
    <source>
        <dbReference type="Proteomes" id="UP001172102"/>
    </source>
</evidence>
<evidence type="ECO:0000259" key="1">
    <source>
        <dbReference type="Pfam" id="PF20183"/>
    </source>
</evidence>
<gene>
    <name evidence="2" type="ORF">B0H67DRAFT_660660</name>
</gene>
<feature type="domain" description="DUF6546" evidence="1">
    <location>
        <begin position="158"/>
        <end position="290"/>
    </location>
</feature>
<proteinExistence type="predicted"/>
<dbReference type="EMBL" id="JAUKUA010000003">
    <property type="protein sequence ID" value="KAK0719233.1"/>
    <property type="molecule type" value="Genomic_DNA"/>
</dbReference>
<organism evidence="2 3">
    <name type="scientific">Lasiosphaeris hirsuta</name>
    <dbReference type="NCBI Taxonomy" id="260670"/>
    <lineage>
        <taxon>Eukaryota</taxon>
        <taxon>Fungi</taxon>
        <taxon>Dikarya</taxon>
        <taxon>Ascomycota</taxon>
        <taxon>Pezizomycotina</taxon>
        <taxon>Sordariomycetes</taxon>
        <taxon>Sordariomycetidae</taxon>
        <taxon>Sordariales</taxon>
        <taxon>Lasiosphaeriaceae</taxon>
        <taxon>Lasiosphaeris</taxon>
    </lineage>
</organism>
<sequence>RGIQSGRIRCCRRTSWPGANTASRSRNDPITEFGRQVTSSISQLQFDKPSAIGLPPVFGVRGLLIRRQTLRRIEFPALTGIMASLRGLEKVTIERCRDVIPQPWLIPSQFQEILLCLRAADSLDSLSLFEDHNQLLHGGPTTGRTTFMPIPSSAVQEYQPDWPRLETLAITSEAMRPAAMPDRTDKLLVAAAHAALRMPELQTMEIWNGGKDFACIFRYRRGGEDGGPKRPTITLSVSWQYRLREDAIKAWNEVASHTNRYGLRGMNPPGIIKTQASVMGRLQLRSLVVHPVSLTQLQWEAKNGAWAPLP</sequence>
<evidence type="ECO:0000313" key="2">
    <source>
        <dbReference type="EMBL" id="KAK0719233.1"/>
    </source>
</evidence>
<dbReference type="AlphaFoldDB" id="A0AA40ANR7"/>